<dbReference type="EMBL" id="AE014133">
    <property type="protein sequence ID" value="AAN59007.1"/>
    <property type="molecule type" value="Genomic_DNA"/>
</dbReference>
<dbReference type="KEGG" id="smu:SMU_1334"/>
<proteinExistence type="inferred from homology"/>
<dbReference type="Pfam" id="PF22624">
    <property type="entry name" value="AASDHPPT_N"/>
    <property type="match status" value="1"/>
</dbReference>
<dbReference type="GO" id="GO:0000287">
    <property type="term" value="F:magnesium ion binding"/>
    <property type="evidence" value="ECO:0007669"/>
    <property type="project" value="InterPro"/>
</dbReference>
<dbReference type="Pfam" id="PF01648">
    <property type="entry name" value="ACPS"/>
    <property type="match status" value="1"/>
</dbReference>
<dbReference type="STRING" id="210007.SMU_1334"/>
<dbReference type="GO" id="GO:0019878">
    <property type="term" value="P:lysine biosynthetic process via aminoadipic acid"/>
    <property type="evidence" value="ECO:0007669"/>
    <property type="project" value="TreeGrafter"/>
</dbReference>
<evidence type="ECO:0000256" key="4">
    <source>
        <dbReference type="ARBA" id="ARBA00022723"/>
    </source>
</evidence>
<feature type="domain" description="4'-phosphopantetheinyl transferase" evidence="6">
    <location>
        <begin position="104"/>
        <end position="205"/>
    </location>
</feature>
<dbReference type="NCBIfam" id="TIGR00556">
    <property type="entry name" value="pantethn_trn"/>
    <property type="match status" value="1"/>
</dbReference>
<name>Q8DTK3_STRMU</name>
<keyword evidence="9" id="KW-1185">Reference proteome</keyword>
<dbReference type="GO" id="GO:0006633">
    <property type="term" value="P:fatty acid biosynthetic process"/>
    <property type="evidence" value="ECO:0007669"/>
    <property type="project" value="InterPro"/>
</dbReference>
<dbReference type="eggNOG" id="COG2091">
    <property type="taxonomic scope" value="Bacteria"/>
</dbReference>
<evidence type="ECO:0000256" key="2">
    <source>
        <dbReference type="ARBA" id="ARBA00010990"/>
    </source>
</evidence>
<dbReference type="AlphaFoldDB" id="Q8DTK3"/>
<dbReference type="PhylomeDB" id="Q8DTK3"/>
<dbReference type="RefSeq" id="WP_002267537.1">
    <property type="nucleotide sequence ID" value="NC_004350.2"/>
</dbReference>
<evidence type="ECO:0000256" key="3">
    <source>
        <dbReference type="ARBA" id="ARBA00022679"/>
    </source>
</evidence>
<protein>
    <submittedName>
        <fullName evidence="8">Phosphopantetheinyl transferase</fullName>
    </submittedName>
</protein>
<dbReference type="InterPro" id="IPR004568">
    <property type="entry name" value="Ppantetheine-prot_Trfase_dom"/>
</dbReference>
<evidence type="ECO:0000313" key="8">
    <source>
        <dbReference type="EMBL" id="AAN59007.1"/>
    </source>
</evidence>
<dbReference type="Gene3D" id="3.90.470.20">
    <property type="entry name" value="4'-phosphopantetheinyl transferase domain"/>
    <property type="match status" value="2"/>
</dbReference>
<sequence length="230" mass="27451">MNILMINSKRLMKYDLFSRLLTLIEERYQKKILRYHFWEDRQRSLLGHLLSRYAIMQQFHLNNDKIKLVENPYGKPHIKGYRAIHYNISHSGDWVVCAISQSVIGIDIQKFEGMKFGIVEHCFSKDERKYLFSLGKAQQLISFYDMWTLKEAYIKAIGKGLFQQLSEFSVLKDGKDFRLFTKEPLNKKFFFKKYSIEKGYSLSVCSQENNFCAKLEELFIDDLIKRFNLY</sequence>
<comment type="similarity">
    <text evidence="2">Belongs to the P-Pant transferase superfamily. Gsp/Sfp/HetI/AcpT family.</text>
</comment>
<feature type="domain" description="4'-phosphopantetheinyl transferase N-terminal" evidence="7">
    <location>
        <begin position="17"/>
        <end position="99"/>
    </location>
</feature>
<dbReference type="HOGENOM" id="CLU_057011_6_2_9"/>
<dbReference type="PATRIC" id="fig|210007.7.peg.1192"/>
<dbReference type="OrthoDB" id="9808281at2"/>
<dbReference type="SUPFAM" id="SSF56214">
    <property type="entry name" value="4'-phosphopantetheinyl transferase"/>
    <property type="match status" value="2"/>
</dbReference>
<dbReference type="InterPro" id="IPR037143">
    <property type="entry name" value="4-PPantetheinyl_Trfase_dom_sf"/>
</dbReference>
<dbReference type="GeneID" id="93859200"/>
<dbReference type="InterPro" id="IPR050559">
    <property type="entry name" value="P-Pant_transferase_sf"/>
</dbReference>
<organism evidence="8 9">
    <name type="scientific">Streptococcus mutans serotype c (strain ATCC 700610 / UA159)</name>
    <dbReference type="NCBI Taxonomy" id="210007"/>
    <lineage>
        <taxon>Bacteria</taxon>
        <taxon>Bacillati</taxon>
        <taxon>Bacillota</taxon>
        <taxon>Bacilli</taxon>
        <taxon>Lactobacillales</taxon>
        <taxon>Streptococcaceae</taxon>
        <taxon>Streptococcus</taxon>
    </lineage>
</organism>
<dbReference type="InterPro" id="IPR008278">
    <property type="entry name" value="4-PPantetheinyl_Trfase_dom"/>
</dbReference>
<gene>
    <name evidence="8" type="primary">sfp</name>
    <name evidence="8" type="ordered locus">SMU_1334</name>
</gene>
<evidence type="ECO:0000259" key="6">
    <source>
        <dbReference type="Pfam" id="PF01648"/>
    </source>
</evidence>
<keyword evidence="3 8" id="KW-0808">Transferase</keyword>
<accession>Q8DTK3</accession>
<evidence type="ECO:0000259" key="7">
    <source>
        <dbReference type="Pfam" id="PF22624"/>
    </source>
</evidence>
<dbReference type="GO" id="GO:0008897">
    <property type="term" value="F:holo-[acyl-carrier-protein] synthase activity"/>
    <property type="evidence" value="ECO:0007669"/>
    <property type="project" value="InterPro"/>
</dbReference>
<evidence type="ECO:0000313" key="9">
    <source>
        <dbReference type="Proteomes" id="UP000002512"/>
    </source>
</evidence>
<dbReference type="PANTHER" id="PTHR12215">
    <property type="entry name" value="PHOSPHOPANTETHEINE TRANSFERASE"/>
    <property type="match status" value="1"/>
</dbReference>
<evidence type="ECO:0000256" key="5">
    <source>
        <dbReference type="ARBA" id="ARBA00022842"/>
    </source>
</evidence>
<keyword evidence="5" id="KW-0460">Magnesium</keyword>
<reference evidence="8 9" key="1">
    <citation type="journal article" date="2002" name="Proc. Natl. Acad. Sci. U.S.A.">
        <title>Genome sequence of Streptococcus mutans UA159, a cariogenic dental pathogen.</title>
        <authorList>
            <person name="Ajdic D."/>
            <person name="McShan W.M."/>
            <person name="McLaughlin R.E."/>
            <person name="Savic G."/>
            <person name="Chang J."/>
            <person name="Carson M.B."/>
            <person name="Primeaux C."/>
            <person name="Tian R."/>
            <person name="Kenton S."/>
            <person name="Jia H."/>
            <person name="Lin S."/>
            <person name="Qian Y."/>
            <person name="Li S."/>
            <person name="Zhu H."/>
            <person name="Najar F."/>
            <person name="Lai H."/>
            <person name="White J."/>
            <person name="Roe B.A."/>
            <person name="Ferretti J.J."/>
        </authorList>
    </citation>
    <scope>NUCLEOTIDE SEQUENCE [LARGE SCALE GENOMIC DNA]</scope>
    <source>
        <strain evidence="9">ATCC 700610 / UA159</strain>
    </source>
</reference>
<dbReference type="Proteomes" id="UP000002512">
    <property type="component" value="Chromosome"/>
</dbReference>
<dbReference type="InterPro" id="IPR055066">
    <property type="entry name" value="AASDHPPT_N"/>
</dbReference>
<dbReference type="GO" id="GO:0005829">
    <property type="term" value="C:cytosol"/>
    <property type="evidence" value="ECO:0007669"/>
    <property type="project" value="TreeGrafter"/>
</dbReference>
<dbReference type="PANTHER" id="PTHR12215:SF10">
    <property type="entry name" value="L-AMINOADIPATE-SEMIALDEHYDE DEHYDROGENASE-PHOSPHOPANTETHEINYL TRANSFERASE"/>
    <property type="match status" value="1"/>
</dbReference>
<evidence type="ECO:0000256" key="1">
    <source>
        <dbReference type="ARBA" id="ARBA00001946"/>
    </source>
</evidence>
<comment type="cofactor">
    <cofactor evidence="1">
        <name>Mg(2+)</name>
        <dbReference type="ChEBI" id="CHEBI:18420"/>
    </cofactor>
</comment>
<keyword evidence="4" id="KW-0479">Metal-binding</keyword>